<dbReference type="SUPFAM" id="SSF50475">
    <property type="entry name" value="FMN-binding split barrel"/>
    <property type="match status" value="1"/>
</dbReference>
<dbReference type="EMBL" id="JAGFNP010000001">
    <property type="protein sequence ID" value="MBO3731547.1"/>
    <property type="molecule type" value="Genomic_DNA"/>
</dbReference>
<dbReference type="InterPro" id="IPR024747">
    <property type="entry name" value="Pyridox_Oxase-rel"/>
</dbReference>
<gene>
    <name evidence="1" type="ORF">J5V16_01860</name>
</gene>
<dbReference type="InterPro" id="IPR012349">
    <property type="entry name" value="Split_barrel_FMN-bd"/>
</dbReference>
<evidence type="ECO:0000313" key="1">
    <source>
        <dbReference type="EMBL" id="MBO3731547.1"/>
    </source>
</evidence>
<dbReference type="Pfam" id="PF12900">
    <property type="entry name" value="Pyridox_ox_2"/>
    <property type="match status" value="1"/>
</dbReference>
<organism evidence="1 2">
    <name type="scientific">Glycomyces niveus</name>
    <dbReference type="NCBI Taxonomy" id="2820287"/>
    <lineage>
        <taxon>Bacteria</taxon>
        <taxon>Bacillati</taxon>
        <taxon>Actinomycetota</taxon>
        <taxon>Actinomycetes</taxon>
        <taxon>Glycomycetales</taxon>
        <taxon>Glycomycetaceae</taxon>
        <taxon>Glycomyces</taxon>
    </lineage>
</organism>
<accession>A0ABS3TYG1</accession>
<name>A0ABS3TYG1_9ACTN</name>
<dbReference type="Gene3D" id="2.30.110.10">
    <property type="entry name" value="Electron Transport, Fmn-binding Protein, Chain A"/>
    <property type="match status" value="1"/>
</dbReference>
<proteinExistence type="predicted"/>
<evidence type="ECO:0000313" key="2">
    <source>
        <dbReference type="Proteomes" id="UP000681341"/>
    </source>
</evidence>
<keyword evidence="2" id="KW-1185">Reference proteome</keyword>
<protein>
    <submittedName>
        <fullName evidence="1">Pyridoxamine 5'-phosphate oxidase family protein</fullName>
    </submittedName>
</protein>
<dbReference type="Proteomes" id="UP000681341">
    <property type="component" value="Unassembled WGS sequence"/>
</dbReference>
<comment type="caution">
    <text evidence="1">The sequence shown here is derived from an EMBL/GenBank/DDBJ whole genome shotgun (WGS) entry which is preliminary data.</text>
</comment>
<sequence>MAFVSEGLPTIRPLNHVVVEGLIIVHTGHHTAFAQAVLADPGVHVAYQADAIDKHTRLGWSVLVAGTAADVTDSRRTESLGPRVHSWLQRPLDTVIAITPQEVTGLRLTIEH</sequence>
<reference evidence="1 2" key="1">
    <citation type="submission" date="2021-03" db="EMBL/GenBank/DDBJ databases">
        <title>Glycomyces sp. nov., a novel actinomycete isolated from soil.</title>
        <authorList>
            <person name="Yang X."/>
            <person name="Xu X."/>
        </authorList>
    </citation>
    <scope>NUCLEOTIDE SEQUENCE [LARGE SCALE GENOMIC DNA]</scope>
    <source>
        <strain evidence="1 2">NEAU-S30</strain>
    </source>
</reference>